<keyword evidence="2" id="KW-1185">Reference proteome</keyword>
<name>A0A6G1GIM0_9PEZI</name>
<evidence type="ECO:0000313" key="1">
    <source>
        <dbReference type="EMBL" id="KAF1980761.1"/>
    </source>
</evidence>
<dbReference type="Proteomes" id="UP000800041">
    <property type="component" value="Unassembled WGS sequence"/>
</dbReference>
<dbReference type="EMBL" id="ML977222">
    <property type="protein sequence ID" value="KAF1980761.1"/>
    <property type="molecule type" value="Genomic_DNA"/>
</dbReference>
<organism evidence="1 2">
    <name type="scientific">Aulographum hederae CBS 113979</name>
    <dbReference type="NCBI Taxonomy" id="1176131"/>
    <lineage>
        <taxon>Eukaryota</taxon>
        <taxon>Fungi</taxon>
        <taxon>Dikarya</taxon>
        <taxon>Ascomycota</taxon>
        <taxon>Pezizomycotina</taxon>
        <taxon>Dothideomycetes</taxon>
        <taxon>Pleosporomycetidae</taxon>
        <taxon>Aulographales</taxon>
        <taxon>Aulographaceae</taxon>
    </lineage>
</organism>
<accession>A0A6G1GIM0</accession>
<dbReference type="AlphaFoldDB" id="A0A6G1GIM0"/>
<sequence length="296" mass="32515">MQTGSRQNPMAESDGGGASIRSIKTVTESQSCKAQSSCPVDRSSRGHAVETGCLFSLSLFLSLSLDLSLLCPLPSSTVPLPVSLPPTPNIAILTSASHTTPPIKAQDSDLPLSVTLPDAARRSQSRLQLCLSTSWLSYYCSNLRHRGAASVVPALPEPEPQRDTPQLPEKNPLALAAVENPSIIPQTRTLSRLRPYCQLLVCFHRRSCSPGTLDGRHRLVRSVPSSKHRRRHLCRFPLDLCETAHCWHYCSSNLEKKLWSSALQQSLVEWYFLPPQPPNYFLPVGLAGPVLLRKPA</sequence>
<protein>
    <submittedName>
        <fullName evidence="1">Uncharacterized protein</fullName>
    </submittedName>
</protein>
<proteinExistence type="predicted"/>
<gene>
    <name evidence="1" type="ORF">K402DRAFT_266578</name>
</gene>
<evidence type="ECO:0000313" key="2">
    <source>
        <dbReference type="Proteomes" id="UP000800041"/>
    </source>
</evidence>
<reference evidence="1" key="1">
    <citation type="journal article" date="2020" name="Stud. Mycol.">
        <title>101 Dothideomycetes genomes: a test case for predicting lifestyles and emergence of pathogens.</title>
        <authorList>
            <person name="Haridas S."/>
            <person name="Albert R."/>
            <person name="Binder M."/>
            <person name="Bloem J."/>
            <person name="Labutti K."/>
            <person name="Salamov A."/>
            <person name="Andreopoulos B."/>
            <person name="Baker S."/>
            <person name="Barry K."/>
            <person name="Bills G."/>
            <person name="Bluhm B."/>
            <person name="Cannon C."/>
            <person name="Castanera R."/>
            <person name="Culley D."/>
            <person name="Daum C."/>
            <person name="Ezra D."/>
            <person name="Gonzalez J."/>
            <person name="Henrissat B."/>
            <person name="Kuo A."/>
            <person name="Liang C."/>
            <person name="Lipzen A."/>
            <person name="Lutzoni F."/>
            <person name="Magnuson J."/>
            <person name="Mondo S."/>
            <person name="Nolan M."/>
            <person name="Ohm R."/>
            <person name="Pangilinan J."/>
            <person name="Park H.-J."/>
            <person name="Ramirez L."/>
            <person name="Alfaro M."/>
            <person name="Sun H."/>
            <person name="Tritt A."/>
            <person name="Yoshinaga Y."/>
            <person name="Zwiers L.-H."/>
            <person name="Turgeon B."/>
            <person name="Goodwin S."/>
            <person name="Spatafora J."/>
            <person name="Crous P."/>
            <person name="Grigoriev I."/>
        </authorList>
    </citation>
    <scope>NUCLEOTIDE SEQUENCE</scope>
    <source>
        <strain evidence="1">CBS 113979</strain>
    </source>
</reference>